<dbReference type="CDD" id="cd04488">
    <property type="entry name" value="RecG_wedge_OBF"/>
    <property type="match status" value="1"/>
</dbReference>
<dbReference type="EMBL" id="CP146203">
    <property type="protein sequence ID" value="XBH23083.1"/>
    <property type="molecule type" value="Genomic_DNA"/>
</dbReference>
<reference evidence="2" key="1">
    <citation type="submission" date="2024-02" db="EMBL/GenBank/DDBJ databases">
        <title>Tomenella chthoni gen. nov. sp. nov., a member of the family Jonesiaceae isolated from bat guano.</title>
        <authorList>
            <person name="Miller S.L."/>
            <person name="King J."/>
            <person name="Sankaranarayanan K."/>
            <person name="Lawson P.A."/>
        </authorList>
    </citation>
    <scope>NUCLEOTIDE SEQUENCE</scope>
    <source>
        <strain evidence="2">BS-20</strain>
    </source>
</reference>
<accession>A0AAU7E160</accession>
<evidence type="ECO:0000256" key="1">
    <source>
        <dbReference type="SAM" id="MobiDB-lite"/>
    </source>
</evidence>
<gene>
    <name evidence="2" type="ORF">V5R04_07720</name>
</gene>
<organism evidence="2">
    <name type="scientific">Jonesiaceae bacterium BS-20</name>
    <dbReference type="NCBI Taxonomy" id="3120821"/>
    <lineage>
        <taxon>Bacteria</taxon>
        <taxon>Bacillati</taxon>
        <taxon>Actinomycetota</taxon>
        <taxon>Actinomycetes</taxon>
        <taxon>Micrococcales</taxon>
        <taxon>Jonesiaceae</taxon>
    </lineage>
</organism>
<dbReference type="AlphaFoldDB" id="A0AAU7E160"/>
<sequence>MKFGTFLRSAFASADQVEAAQEREVQKEQAGVSPISEATNRSHGSYGGIVRSLVLRPQSGTQTLEVELYDGSGALDLVWLGRRKIAGIEPGSRMRVTGLVTIQNGRPVMFNPRYELNAKTGESK</sequence>
<feature type="region of interest" description="Disordered" evidence="1">
    <location>
        <begin position="20"/>
        <end position="43"/>
    </location>
</feature>
<protein>
    <submittedName>
        <fullName evidence="2">OB-fold nucleic acid binding domain-containing protein</fullName>
    </submittedName>
</protein>
<evidence type="ECO:0000313" key="2">
    <source>
        <dbReference type="EMBL" id="XBH23083.1"/>
    </source>
</evidence>
<dbReference type="Gene3D" id="2.40.50.140">
    <property type="entry name" value="Nucleic acid-binding proteins"/>
    <property type="match status" value="1"/>
</dbReference>
<proteinExistence type="predicted"/>
<name>A0AAU7E160_9MICO</name>
<dbReference type="InterPro" id="IPR012340">
    <property type="entry name" value="NA-bd_OB-fold"/>
</dbReference>